<proteinExistence type="predicted"/>
<accession>A0A024U4Z4</accession>
<name>A0A024U4Z4_9STRA</name>
<dbReference type="EMBL" id="KI913963">
    <property type="protein sequence ID" value="ETW01324.1"/>
    <property type="molecule type" value="Genomic_DNA"/>
</dbReference>
<protein>
    <submittedName>
        <fullName evidence="2">Uncharacterized protein</fullName>
    </submittedName>
</protein>
<dbReference type="VEuPathDB" id="FungiDB:H310_06885"/>
<dbReference type="GeneID" id="20083935"/>
<dbReference type="AlphaFoldDB" id="A0A024U4Z4"/>
<sequence>MSTDVEGICHPPSPLRLSEIKADRVLRRQAPSSASVESLQAELDSCLTSNEKEYVDSVVRQKAAEFSREVAIKRRLRTATKASLLGQLPLNATGPVPHTPSTPFLATLRRATSASALPRSKLTPPSSDVRRPLNPSKRRDDSILASSSNTSSPGQFSLVGLAGGVNDAALPSADVPPHHTGLQLEHMLTREMHAQKHRHAMEHFAIKLEAEAAAW</sequence>
<organism evidence="2">
    <name type="scientific">Aphanomyces invadans</name>
    <dbReference type="NCBI Taxonomy" id="157072"/>
    <lineage>
        <taxon>Eukaryota</taxon>
        <taxon>Sar</taxon>
        <taxon>Stramenopiles</taxon>
        <taxon>Oomycota</taxon>
        <taxon>Saprolegniomycetes</taxon>
        <taxon>Saprolegniales</taxon>
        <taxon>Verrucalvaceae</taxon>
        <taxon>Aphanomyces</taxon>
    </lineage>
</organism>
<dbReference type="RefSeq" id="XP_008870321.1">
    <property type="nucleotide sequence ID" value="XM_008872099.1"/>
</dbReference>
<evidence type="ECO:0000313" key="2">
    <source>
        <dbReference type="EMBL" id="ETW01324.1"/>
    </source>
</evidence>
<evidence type="ECO:0000256" key="1">
    <source>
        <dbReference type="SAM" id="MobiDB-lite"/>
    </source>
</evidence>
<gene>
    <name evidence="2" type="ORF">H310_06885</name>
</gene>
<reference evidence="2" key="1">
    <citation type="submission" date="2013-12" db="EMBL/GenBank/DDBJ databases">
        <title>The Genome Sequence of Aphanomyces invadans NJM9701.</title>
        <authorList>
            <consortium name="The Broad Institute Genomics Platform"/>
            <person name="Russ C."/>
            <person name="Tyler B."/>
            <person name="van West P."/>
            <person name="Dieguez-Uribeondo J."/>
            <person name="Young S.K."/>
            <person name="Zeng Q."/>
            <person name="Gargeya S."/>
            <person name="Fitzgerald M."/>
            <person name="Abouelleil A."/>
            <person name="Alvarado L."/>
            <person name="Chapman S.B."/>
            <person name="Gainer-Dewar J."/>
            <person name="Goldberg J."/>
            <person name="Griggs A."/>
            <person name="Gujja S."/>
            <person name="Hansen M."/>
            <person name="Howarth C."/>
            <person name="Imamovic A."/>
            <person name="Ireland A."/>
            <person name="Larimer J."/>
            <person name="McCowan C."/>
            <person name="Murphy C."/>
            <person name="Pearson M."/>
            <person name="Poon T.W."/>
            <person name="Priest M."/>
            <person name="Roberts A."/>
            <person name="Saif S."/>
            <person name="Shea T."/>
            <person name="Sykes S."/>
            <person name="Wortman J."/>
            <person name="Nusbaum C."/>
            <person name="Birren B."/>
        </authorList>
    </citation>
    <scope>NUCLEOTIDE SEQUENCE [LARGE SCALE GENOMIC DNA]</scope>
    <source>
        <strain evidence="2">NJM9701</strain>
    </source>
</reference>
<dbReference type="RefSeq" id="XP_008870322.1">
    <property type="nucleotide sequence ID" value="XM_008872100.1"/>
</dbReference>
<feature type="region of interest" description="Disordered" evidence="1">
    <location>
        <begin position="113"/>
        <end position="152"/>
    </location>
</feature>
<dbReference type="EMBL" id="KI913963">
    <property type="protein sequence ID" value="ETW01323.1"/>
    <property type="molecule type" value="Genomic_DNA"/>
</dbReference>